<accession>A0A250V4U4</accession>
<organism evidence="1 2">
    <name type="scientific">Streptomyces olivochromogenes</name>
    <dbReference type="NCBI Taxonomy" id="1963"/>
    <lineage>
        <taxon>Bacteria</taxon>
        <taxon>Bacillati</taxon>
        <taxon>Actinomycetota</taxon>
        <taxon>Actinomycetes</taxon>
        <taxon>Kitasatosporales</taxon>
        <taxon>Streptomycetaceae</taxon>
        <taxon>Streptomyces</taxon>
    </lineage>
</organism>
<dbReference type="Gene3D" id="3.90.25.10">
    <property type="entry name" value="UDP-galactose 4-epimerase, domain 1"/>
    <property type="match status" value="1"/>
</dbReference>
<evidence type="ECO:0000313" key="1">
    <source>
        <dbReference type="EMBL" id="GAX49139.1"/>
    </source>
</evidence>
<dbReference type="Proteomes" id="UP000217446">
    <property type="component" value="Unassembled WGS sequence"/>
</dbReference>
<comment type="caution">
    <text evidence="1">The sequence shown here is derived from an EMBL/GenBank/DDBJ whole genome shotgun (WGS) entry which is preliminary data.</text>
</comment>
<sequence>MVVSDADYRASLLARGLPEAGADLFLGLFAASRQGQFTPVDPTLGRLLGRPTTALADFLKTTIAPAG</sequence>
<name>A0A250V4U4_STROL</name>
<gene>
    <name evidence="1" type="ORF">SO3561_00626</name>
</gene>
<proteinExistence type="predicted"/>
<dbReference type="AlphaFoldDB" id="A0A250V4U4"/>
<reference evidence="2" key="1">
    <citation type="submission" date="2017-05" db="EMBL/GenBank/DDBJ databases">
        <title>Streptomyces olivochromogenes NBRC 3561 whole genome shotgun sequence.</title>
        <authorList>
            <person name="Dohra H."/>
            <person name="Kodani S."/>
        </authorList>
    </citation>
    <scope>NUCLEOTIDE SEQUENCE [LARGE SCALE GENOMIC DNA]</scope>
    <source>
        <strain evidence="2">NBRC 3561</strain>
    </source>
</reference>
<dbReference type="EMBL" id="BDQI01000001">
    <property type="protein sequence ID" value="GAX49139.1"/>
    <property type="molecule type" value="Genomic_DNA"/>
</dbReference>
<evidence type="ECO:0000313" key="2">
    <source>
        <dbReference type="Proteomes" id="UP000217446"/>
    </source>
</evidence>
<protein>
    <submittedName>
        <fullName evidence="1">NmrA family transcriptional regulator</fullName>
    </submittedName>
</protein>
<keyword evidence="2" id="KW-1185">Reference proteome</keyword>